<evidence type="ECO:0000256" key="1">
    <source>
        <dbReference type="ARBA" id="ARBA00004196"/>
    </source>
</evidence>
<dbReference type="PANTHER" id="PTHR30532">
    <property type="entry name" value="IRON III DICITRATE-BINDING PERIPLASMIC PROTEIN"/>
    <property type="match status" value="1"/>
</dbReference>
<dbReference type="Pfam" id="PF01497">
    <property type="entry name" value="Peripla_BP_2"/>
    <property type="match status" value="1"/>
</dbReference>
<dbReference type="RefSeq" id="WP_262096577.1">
    <property type="nucleotide sequence ID" value="NZ_JAOEGN010000011.1"/>
</dbReference>
<evidence type="ECO:0000256" key="4">
    <source>
        <dbReference type="ARBA" id="ARBA00022729"/>
    </source>
</evidence>
<keyword evidence="8" id="KW-1185">Reference proteome</keyword>
<evidence type="ECO:0000313" key="8">
    <source>
        <dbReference type="Proteomes" id="UP001209076"/>
    </source>
</evidence>
<proteinExistence type="inferred from homology"/>
<dbReference type="EMBL" id="JAOEGN010000011">
    <property type="protein sequence ID" value="MCU0105282.1"/>
    <property type="molecule type" value="Genomic_DNA"/>
</dbReference>
<keyword evidence="4 5" id="KW-0732">Signal</keyword>
<comment type="subcellular location">
    <subcellularLocation>
        <location evidence="1">Cell envelope</location>
    </subcellularLocation>
</comment>
<feature type="domain" description="Fe/B12 periplasmic-binding" evidence="6">
    <location>
        <begin position="65"/>
        <end position="334"/>
    </location>
</feature>
<sequence>MRKLLYLSLIFVLSFSLMACTIVDDNKNYPETVTITQTVTHATSSTDTNKSNETVDEVIPTNPKNVAIFDFGVLDILDAIGIDELGIENLAIVKSNVPAYLSKYNVDSVTNAGTLFEPNFDNLDLFSPDLVIISSRSAWTYDKLKSELGGVAVLNVAVNNTKYLESVVNNITNLKKIFGGVESFDTMISTLETKTSEVKTLAQNSTFKALIFMTNGDDISGYGIGSRFGFIHNELGFLAADANFGNGDANTHGDIVSFEYIQTLNPDVIFIVDRAAAIGGEASIGVLDNALVNSTNAAKNDRMVLLDSVAWYIVSGGYQSTLTMINDVKALFVA</sequence>
<feature type="chain" id="PRO_5047451038" evidence="5">
    <location>
        <begin position="20"/>
        <end position="334"/>
    </location>
</feature>
<evidence type="ECO:0000259" key="6">
    <source>
        <dbReference type="PROSITE" id="PS50983"/>
    </source>
</evidence>
<dbReference type="Gene3D" id="3.40.50.1980">
    <property type="entry name" value="Nitrogenase molybdenum iron protein domain"/>
    <property type="match status" value="2"/>
</dbReference>
<comment type="similarity">
    <text evidence="2">Belongs to the bacterial solute-binding protein 8 family.</text>
</comment>
<organism evidence="7 8">
    <name type="scientific">Paracholeplasma vituli</name>
    <dbReference type="NCBI Taxonomy" id="69473"/>
    <lineage>
        <taxon>Bacteria</taxon>
        <taxon>Bacillati</taxon>
        <taxon>Mycoplasmatota</taxon>
        <taxon>Mollicutes</taxon>
        <taxon>Acholeplasmatales</taxon>
        <taxon>Acholeplasmataceae</taxon>
        <taxon>Paracholeplasma</taxon>
    </lineage>
</organism>
<evidence type="ECO:0000256" key="3">
    <source>
        <dbReference type="ARBA" id="ARBA00022448"/>
    </source>
</evidence>
<evidence type="ECO:0000256" key="2">
    <source>
        <dbReference type="ARBA" id="ARBA00008814"/>
    </source>
</evidence>
<keyword evidence="3" id="KW-0813">Transport</keyword>
<dbReference type="InterPro" id="IPR002491">
    <property type="entry name" value="ABC_transptr_periplasmic_BD"/>
</dbReference>
<evidence type="ECO:0000256" key="5">
    <source>
        <dbReference type="SAM" id="SignalP"/>
    </source>
</evidence>
<dbReference type="PANTHER" id="PTHR30532:SF28">
    <property type="entry name" value="PETROBACTIN-BINDING PROTEIN YCLQ"/>
    <property type="match status" value="1"/>
</dbReference>
<dbReference type="PROSITE" id="PS51257">
    <property type="entry name" value="PROKAR_LIPOPROTEIN"/>
    <property type="match status" value="1"/>
</dbReference>
<reference evidence="8" key="1">
    <citation type="submission" date="2023-07" db="EMBL/GenBank/DDBJ databases">
        <title>Novel Mycoplasma species identified in domestic and wild animals.</title>
        <authorList>
            <person name="Volokhov D.V."/>
            <person name="Furtak V.A."/>
            <person name="Zagorodnyaya T.A."/>
        </authorList>
    </citation>
    <scope>NUCLEOTIDE SEQUENCE [LARGE SCALE GENOMIC DNA]</scope>
    <source>
        <strain evidence="8">92-19</strain>
    </source>
</reference>
<protein>
    <submittedName>
        <fullName evidence="7">ABC transporter substrate-binding protein</fullName>
    </submittedName>
</protein>
<evidence type="ECO:0000313" key="7">
    <source>
        <dbReference type="EMBL" id="MCU0105282.1"/>
    </source>
</evidence>
<gene>
    <name evidence="7" type="ORF">N7603_06385</name>
</gene>
<accession>A0ABT2PWI1</accession>
<dbReference type="SUPFAM" id="SSF53807">
    <property type="entry name" value="Helical backbone' metal receptor"/>
    <property type="match status" value="1"/>
</dbReference>
<dbReference type="CDD" id="cd01140">
    <property type="entry name" value="FatB"/>
    <property type="match status" value="1"/>
</dbReference>
<feature type="signal peptide" evidence="5">
    <location>
        <begin position="1"/>
        <end position="19"/>
    </location>
</feature>
<dbReference type="Proteomes" id="UP001209076">
    <property type="component" value="Unassembled WGS sequence"/>
</dbReference>
<name>A0ABT2PWI1_9MOLU</name>
<dbReference type="InterPro" id="IPR033870">
    <property type="entry name" value="FatB"/>
</dbReference>
<dbReference type="InterPro" id="IPR051313">
    <property type="entry name" value="Bact_iron-sidero_bind"/>
</dbReference>
<comment type="caution">
    <text evidence="7">The sequence shown here is derived from an EMBL/GenBank/DDBJ whole genome shotgun (WGS) entry which is preliminary data.</text>
</comment>
<dbReference type="PROSITE" id="PS50983">
    <property type="entry name" value="FE_B12_PBP"/>
    <property type="match status" value="1"/>
</dbReference>